<dbReference type="RefSeq" id="XP_026600607.1">
    <property type="nucleotide sequence ID" value="XM_026750594.1"/>
</dbReference>
<dbReference type="GO" id="GO:0004622">
    <property type="term" value="F:phosphatidylcholine lysophospholipase activity"/>
    <property type="evidence" value="ECO:0007669"/>
    <property type="project" value="TreeGrafter"/>
</dbReference>
<accession>A0A3D8R4C9</accession>
<name>A0A3D8R4C9_9EURO</name>
<dbReference type="Gene3D" id="2.130.10.130">
    <property type="entry name" value="Integrin alpha, N-terminal"/>
    <property type="match status" value="1"/>
</dbReference>
<dbReference type="SUPFAM" id="SSF52266">
    <property type="entry name" value="SGNH hydrolase"/>
    <property type="match status" value="1"/>
</dbReference>
<reference evidence="4 5" key="1">
    <citation type="journal article" date="2018" name="IMA Fungus">
        <title>IMA Genome-F 9: Draft genome sequence of Annulohypoxylon stygium, Aspergillus mulundensis, Berkeleyomyces basicola (syn. Thielaviopsis basicola), Ceratocystis smalleyi, two Cercospora beticola strains, Coleophoma cylindrospora, Fusarium fracticaudum, Phialophora cf. hyalina, and Morchella septimelata.</title>
        <authorList>
            <person name="Wingfield B.D."/>
            <person name="Bills G.F."/>
            <person name="Dong Y."/>
            <person name="Huang W."/>
            <person name="Nel W.J."/>
            <person name="Swalarsk-Parry B.S."/>
            <person name="Vaghefi N."/>
            <person name="Wilken P.M."/>
            <person name="An Z."/>
            <person name="de Beer Z.W."/>
            <person name="De Vos L."/>
            <person name="Chen L."/>
            <person name="Duong T.A."/>
            <person name="Gao Y."/>
            <person name="Hammerbacher A."/>
            <person name="Kikkert J.R."/>
            <person name="Li Y."/>
            <person name="Li H."/>
            <person name="Li K."/>
            <person name="Li Q."/>
            <person name="Liu X."/>
            <person name="Ma X."/>
            <person name="Naidoo K."/>
            <person name="Pethybridge S.J."/>
            <person name="Sun J."/>
            <person name="Steenkamp E.T."/>
            <person name="van der Nest M.A."/>
            <person name="van Wyk S."/>
            <person name="Wingfield M.J."/>
            <person name="Xiong C."/>
            <person name="Yue Q."/>
            <person name="Zhang X."/>
        </authorList>
    </citation>
    <scope>NUCLEOTIDE SEQUENCE [LARGE SCALE GENOMIC DNA]</scope>
    <source>
        <strain evidence="4 5">DSM 5745</strain>
    </source>
</reference>
<dbReference type="CDD" id="cd01833">
    <property type="entry name" value="XynB_like"/>
    <property type="match status" value="1"/>
</dbReference>
<dbReference type="PANTHER" id="PTHR30383">
    <property type="entry name" value="THIOESTERASE 1/PROTEASE 1/LYSOPHOSPHOLIPASE L1"/>
    <property type="match status" value="1"/>
</dbReference>
<comment type="caution">
    <text evidence="4">The sequence shown here is derived from an EMBL/GenBank/DDBJ whole genome shotgun (WGS) entry which is preliminary data.</text>
</comment>
<dbReference type="Pfam" id="PF13472">
    <property type="entry name" value="Lipase_GDSL_2"/>
    <property type="match status" value="1"/>
</dbReference>
<feature type="domain" description="SGNH hydrolase-type esterase" evidence="3">
    <location>
        <begin position="46"/>
        <end position="227"/>
    </location>
</feature>
<dbReference type="InterPro" id="IPR051532">
    <property type="entry name" value="Ester_Hydrolysis_Enzymes"/>
</dbReference>
<dbReference type="Proteomes" id="UP000256690">
    <property type="component" value="Unassembled WGS sequence"/>
</dbReference>
<evidence type="ECO:0000256" key="2">
    <source>
        <dbReference type="SAM" id="SignalP"/>
    </source>
</evidence>
<dbReference type="FunFam" id="3.40.50.1110:FF:000020">
    <property type="entry name" value="Esterase, putative (AFU_orthologue AFUA_1G03170)"/>
    <property type="match status" value="1"/>
</dbReference>
<evidence type="ECO:0000259" key="3">
    <source>
        <dbReference type="Pfam" id="PF13472"/>
    </source>
</evidence>
<dbReference type="AlphaFoldDB" id="A0A3D8R4C9"/>
<keyword evidence="1 2" id="KW-0732">Signal</keyword>
<dbReference type="PANTHER" id="PTHR30383:SF31">
    <property type="entry name" value="SGNH HYDROLASE-TYPE ESTERASE DOMAIN-CONTAINING PROTEIN-RELATED"/>
    <property type="match status" value="1"/>
</dbReference>
<dbReference type="Pfam" id="PF13517">
    <property type="entry name" value="FG-GAP_3"/>
    <property type="match status" value="2"/>
</dbReference>
<dbReference type="OrthoDB" id="6123at2759"/>
<keyword evidence="5" id="KW-1185">Reference proteome</keyword>
<evidence type="ECO:0000256" key="1">
    <source>
        <dbReference type="ARBA" id="ARBA00022729"/>
    </source>
</evidence>
<dbReference type="STRING" id="1810919.A0A3D8R4C9"/>
<dbReference type="EMBL" id="PVWQ01000011">
    <property type="protein sequence ID" value="RDW68818.1"/>
    <property type="molecule type" value="Genomic_DNA"/>
</dbReference>
<dbReference type="GeneID" id="38118948"/>
<dbReference type="SUPFAM" id="SSF69318">
    <property type="entry name" value="Integrin alpha N-terminal domain"/>
    <property type="match status" value="2"/>
</dbReference>
<dbReference type="InterPro" id="IPR028994">
    <property type="entry name" value="Integrin_alpha_N"/>
</dbReference>
<feature type="signal peptide" evidence="2">
    <location>
        <begin position="1"/>
        <end position="22"/>
    </location>
</feature>
<organism evidence="4 5">
    <name type="scientific">Aspergillus mulundensis</name>
    <dbReference type="NCBI Taxonomy" id="1810919"/>
    <lineage>
        <taxon>Eukaryota</taxon>
        <taxon>Fungi</taxon>
        <taxon>Dikarya</taxon>
        <taxon>Ascomycota</taxon>
        <taxon>Pezizomycotina</taxon>
        <taxon>Eurotiomycetes</taxon>
        <taxon>Eurotiomycetidae</taxon>
        <taxon>Eurotiales</taxon>
        <taxon>Aspergillaceae</taxon>
        <taxon>Aspergillus</taxon>
        <taxon>Aspergillus subgen. Nidulantes</taxon>
    </lineage>
</organism>
<gene>
    <name evidence="4" type="ORF">DSM5745_08578</name>
</gene>
<sequence>MFPIWCVYIPVLITFLSQSVSARAVPHEHDLQLRQSPTVPLRILPLGASITWGMGSTTGNGYRGPLRSQLRFSGWEVNMVGSKSNGEMEDNDVEAHSGDLISEVHAASQHSYIYKPNIVLINAGTNDCNRAIDIPGAGQRMRSLITDLLSAPDMAKTLIILSTLLPSGNANIAANTPAVNAQYRDLVTAMRSEGRFIVLAEMNADPSFLDYPSDFSDDTHPNDAGYAKMARVWYEAIRGAAGENLIPAPAALGDGDTGVCEKVYGDGIYAGGLTQRGSGEEDGIYYHDSEARGVVFSVSVADSGRVDLDDYDRFFFGRMFSPDWDDLLVWALLDGAVRYEVYRNNGQGAFESAGSMSVADNCNPAGVHFVDINGEKAFSHLASLTFTFAGDGYDDFICIAKDGTAYASINNHDGSDSNPPSFTYKGKWKDREGYDQANVRLADVDGDGRADYCVVAGSGDISCWRNGWIDDMPAYWQALGVRFTGKGMGDIAGVRFEDINGDGRDDWLWVDDVGQTTTYTNARSCQKGEEGDGLNIVWRQGYRKGASSGPTHSGMGGFGSSGLRHRVHFARVYGEPQDFGLLGRLDYIFIEKAGSSFNMHVWKNIGAGGTKIKADGNRYCNMMGHSDGRMDYIWILSKGDMRIYPNKGLVNITNDESYWDANYVIFDPSSLPIGRDLDRRDLHLADWDGDGACDIIWTDPDSGNKPHLFRNRIKETGAFDWEYDATPAPALSCPETRGVGFFDRPVHIADITGNGRADYLCVERDGRTWGYTQDGANTFTQHTQIKFAEGKDRANLVWADVNGDGRADLIHTNKFNGDGTVWYNRGLREVGGSSFWWENAGLAFEGKVAGSCVYYPDLNGDGYADIHAVTHSMENTAETWYSGCGEGVLKDHEGDDGALVDPGLPELP</sequence>
<dbReference type="Gene3D" id="3.40.50.1110">
    <property type="entry name" value="SGNH hydrolase"/>
    <property type="match status" value="1"/>
</dbReference>
<evidence type="ECO:0000313" key="5">
    <source>
        <dbReference type="Proteomes" id="UP000256690"/>
    </source>
</evidence>
<feature type="chain" id="PRO_5017582730" description="SGNH hydrolase-type esterase domain-containing protein" evidence="2">
    <location>
        <begin position="23"/>
        <end position="908"/>
    </location>
</feature>
<protein>
    <recommendedName>
        <fullName evidence="3">SGNH hydrolase-type esterase domain-containing protein</fullName>
    </recommendedName>
</protein>
<dbReference type="InterPro" id="IPR036514">
    <property type="entry name" value="SGNH_hydro_sf"/>
</dbReference>
<proteinExistence type="predicted"/>
<dbReference type="InterPro" id="IPR013517">
    <property type="entry name" value="FG-GAP"/>
</dbReference>
<evidence type="ECO:0000313" key="4">
    <source>
        <dbReference type="EMBL" id="RDW68818.1"/>
    </source>
</evidence>
<dbReference type="InterPro" id="IPR013830">
    <property type="entry name" value="SGNH_hydro"/>
</dbReference>